<dbReference type="GO" id="GO:0016787">
    <property type="term" value="F:hydrolase activity"/>
    <property type="evidence" value="ECO:0007669"/>
    <property type="project" value="UniProtKB-KW"/>
</dbReference>
<dbReference type="CDD" id="cd16833">
    <property type="entry name" value="YfiH"/>
    <property type="match status" value="1"/>
</dbReference>
<dbReference type="Gene3D" id="3.60.140.10">
    <property type="entry name" value="CNF1/YfiH-like putative cysteine hydrolases"/>
    <property type="match status" value="1"/>
</dbReference>
<evidence type="ECO:0000256" key="1">
    <source>
        <dbReference type="ARBA" id="ARBA00000553"/>
    </source>
</evidence>
<dbReference type="EMBL" id="FOKA01000001">
    <property type="protein sequence ID" value="SFA77084.1"/>
    <property type="molecule type" value="Genomic_DNA"/>
</dbReference>
<proteinExistence type="inferred from homology"/>
<dbReference type="InterPro" id="IPR038371">
    <property type="entry name" value="Cu_polyphenol_OxRdtase_sf"/>
</dbReference>
<evidence type="ECO:0000256" key="6">
    <source>
        <dbReference type="ARBA" id="ARBA00022801"/>
    </source>
</evidence>
<evidence type="ECO:0000256" key="7">
    <source>
        <dbReference type="ARBA" id="ARBA00022833"/>
    </source>
</evidence>
<dbReference type="InterPro" id="IPR011324">
    <property type="entry name" value="Cytotoxic_necrot_fac-like_cat"/>
</dbReference>
<evidence type="ECO:0000256" key="10">
    <source>
        <dbReference type="ARBA" id="ARBA00048968"/>
    </source>
</evidence>
<protein>
    <recommendedName>
        <fullName evidence="15">Purine nucleoside phosphorylase</fullName>
    </recommendedName>
</protein>
<keyword evidence="4" id="KW-0808">Transferase</keyword>
<dbReference type="AlphaFoldDB" id="A0A1I0VL03"/>
<evidence type="ECO:0000256" key="12">
    <source>
        <dbReference type="SAM" id="MobiDB-lite"/>
    </source>
</evidence>
<keyword evidence="6" id="KW-0378">Hydrolase</keyword>
<evidence type="ECO:0008006" key="15">
    <source>
        <dbReference type="Google" id="ProtNLM"/>
    </source>
</evidence>
<feature type="region of interest" description="Disordered" evidence="12">
    <location>
        <begin position="91"/>
        <end position="125"/>
    </location>
</feature>
<evidence type="ECO:0000256" key="3">
    <source>
        <dbReference type="ARBA" id="ARBA00007353"/>
    </source>
</evidence>
<dbReference type="Pfam" id="PF02578">
    <property type="entry name" value="Cu-oxidase_4"/>
    <property type="match status" value="1"/>
</dbReference>
<evidence type="ECO:0000256" key="4">
    <source>
        <dbReference type="ARBA" id="ARBA00022679"/>
    </source>
</evidence>
<comment type="catalytic activity">
    <reaction evidence="1">
        <text>inosine + phosphate = alpha-D-ribose 1-phosphate + hypoxanthine</text>
        <dbReference type="Rhea" id="RHEA:27646"/>
        <dbReference type="ChEBI" id="CHEBI:17368"/>
        <dbReference type="ChEBI" id="CHEBI:17596"/>
        <dbReference type="ChEBI" id="CHEBI:43474"/>
        <dbReference type="ChEBI" id="CHEBI:57720"/>
        <dbReference type="EC" id="2.4.2.1"/>
    </reaction>
    <physiologicalReaction direction="left-to-right" evidence="1">
        <dbReference type="Rhea" id="RHEA:27647"/>
    </physiologicalReaction>
</comment>
<comment type="catalytic activity">
    <reaction evidence="9">
        <text>adenosine + H2O + H(+) = inosine + NH4(+)</text>
        <dbReference type="Rhea" id="RHEA:24408"/>
        <dbReference type="ChEBI" id="CHEBI:15377"/>
        <dbReference type="ChEBI" id="CHEBI:15378"/>
        <dbReference type="ChEBI" id="CHEBI:16335"/>
        <dbReference type="ChEBI" id="CHEBI:17596"/>
        <dbReference type="ChEBI" id="CHEBI:28938"/>
        <dbReference type="EC" id="3.5.4.4"/>
    </reaction>
    <physiologicalReaction direction="left-to-right" evidence="9">
        <dbReference type="Rhea" id="RHEA:24409"/>
    </physiologicalReaction>
</comment>
<dbReference type="SUPFAM" id="SSF64438">
    <property type="entry name" value="CNF1/YfiH-like putative cysteine hydrolases"/>
    <property type="match status" value="1"/>
</dbReference>
<evidence type="ECO:0000256" key="11">
    <source>
        <dbReference type="ARBA" id="ARBA00049893"/>
    </source>
</evidence>
<keyword evidence="5" id="KW-0479">Metal-binding</keyword>
<organism evidence="13 14">
    <name type="scientific">Cellulomonas marina</name>
    <dbReference type="NCBI Taxonomy" id="988821"/>
    <lineage>
        <taxon>Bacteria</taxon>
        <taxon>Bacillati</taxon>
        <taxon>Actinomycetota</taxon>
        <taxon>Actinomycetes</taxon>
        <taxon>Micrococcales</taxon>
        <taxon>Cellulomonadaceae</taxon>
        <taxon>Cellulomonas</taxon>
    </lineage>
</organism>
<dbReference type="STRING" id="988821.SAMN05421867_101466"/>
<evidence type="ECO:0000256" key="5">
    <source>
        <dbReference type="ARBA" id="ARBA00022723"/>
    </source>
</evidence>
<comment type="catalytic activity">
    <reaction evidence="10">
        <text>adenosine + phosphate = alpha-D-ribose 1-phosphate + adenine</text>
        <dbReference type="Rhea" id="RHEA:27642"/>
        <dbReference type="ChEBI" id="CHEBI:16335"/>
        <dbReference type="ChEBI" id="CHEBI:16708"/>
        <dbReference type="ChEBI" id="CHEBI:43474"/>
        <dbReference type="ChEBI" id="CHEBI:57720"/>
        <dbReference type="EC" id="2.4.2.1"/>
    </reaction>
    <physiologicalReaction direction="left-to-right" evidence="10">
        <dbReference type="Rhea" id="RHEA:27643"/>
    </physiologicalReaction>
</comment>
<keyword evidence="7" id="KW-0862">Zinc</keyword>
<evidence type="ECO:0000313" key="14">
    <source>
        <dbReference type="Proteomes" id="UP000199012"/>
    </source>
</evidence>
<comment type="similarity">
    <text evidence="3">Belongs to the purine nucleoside phosphorylase YfiH/LACC1 family.</text>
</comment>
<dbReference type="PANTHER" id="PTHR30616">
    <property type="entry name" value="UNCHARACTERIZED PROTEIN YFIH"/>
    <property type="match status" value="1"/>
</dbReference>
<comment type="catalytic activity">
    <reaction evidence="11">
        <text>S-methyl-5'-thioadenosine + phosphate = 5-(methylsulfanyl)-alpha-D-ribose 1-phosphate + adenine</text>
        <dbReference type="Rhea" id="RHEA:11852"/>
        <dbReference type="ChEBI" id="CHEBI:16708"/>
        <dbReference type="ChEBI" id="CHEBI:17509"/>
        <dbReference type="ChEBI" id="CHEBI:43474"/>
        <dbReference type="ChEBI" id="CHEBI:58533"/>
        <dbReference type="EC" id="2.4.2.28"/>
    </reaction>
    <physiologicalReaction direction="left-to-right" evidence="11">
        <dbReference type="Rhea" id="RHEA:11853"/>
    </physiologicalReaction>
</comment>
<evidence type="ECO:0000256" key="9">
    <source>
        <dbReference type="ARBA" id="ARBA00047989"/>
    </source>
</evidence>
<gene>
    <name evidence="13" type="ORF">SAMN05421867_101466</name>
</gene>
<sequence length="283" mass="27935">MAPLTSRRPDGTGAPVPLRRVDLGPGVVAAFTTRHGGVSRPPWDALDLGLHVGDDPAAVRENRRRLEGVLGLPVSWARQVHGTAVLVVPPAGAATGAGADGDGQDHEQGPGQDHGQGDGPDDLGEADALLVAHPGTAGAVLVADCVPVLLADAAAGVAAAVHVGRRGLVAGVLAAALGAMTARGARADRVRAALGPAVAGRSYEVPATLREEVADLVPAAAATTAWGTPALDLPAGVRGVLAGLGVTSVVDVGVDTFADADQFSYRRAGGGATGRSAGVVGLV</sequence>
<dbReference type="InterPro" id="IPR003730">
    <property type="entry name" value="Cu_polyphenol_OxRdtase"/>
</dbReference>
<name>A0A1I0VL03_9CELL</name>
<accession>A0A1I0VL03</accession>
<reference evidence="13 14" key="1">
    <citation type="submission" date="2016-10" db="EMBL/GenBank/DDBJ databases">
        <authorList>
            <person name="de Groot N.N."/>
        </authorList>
    </citation>
    <scope>NUCLEOTIDE SEQUENCE [LARGE SCALE GENOMIC DNA]</scope>
    <source>
        <strain evidence="13 14">CGMCC 4.6945</strain>
    </source>
</reference>
<keyword evidence="14" id="KW-1185">Reference proteome</keyword>
<comment type="function">
    <text evidence="2">Purine nucleoside enzyme that catalyzes the phosphorolysis of adenosine and inosine nucleosides, yielding D-ribose 1-phosphate and the respective free bases, adenine and hypoxanthine. Also catalyzes the phosphorolysis of S-methyl-5'-thioadenosine into adenine and S-methyl-5-thio-alpha-D-ribose 1-phosphate. Also has adenosine deaminase activity.</text>
</comment>
<dbReference type="GO" id="GO:0017061">
    <property type="term" value="F:S-methyl-5-thioadenosine phosphorylase activity"/>
    <property type="evidence" value="ECO:0007669"/>
    <property type="project" value="UniProtKB-EC"/>
</dbReference>
<dbReference type="Proteomes" id="UP000199012">
    <property type="component" value="Unassembled WGS sequence"/>
</dbReference>
<dbReference type="GO" id="GO:0005507">
    <property type="term" value="F:copper ion binding"/>
    <property type="evidence" value="ECO:0007669"/>
    <property type="project" value="TreeGrafter"/>
</dbReference>
<evidence type="ECO:0000313" key="13">
    <source>
        <dbReference type="EMBL" id="SFA77084.1"/>
    </source>
</evidence>
<dbReference type="OrthoDB" id="4279at2"/>
<keyword evidence="8" id="KW-0186">Copper</keyword>
<evidence type="ECO:0000256" key="2">
    <source>
        <dbReference type="ARBA" id="ARBA00003215"/>
    </source>
</evidence>
<evidence type="ECO:0000256" key="8">
    <source>
        <dbReference type="ARBA" id="ARBA00023008"/>
    </source>
</evidence>
<dbReference type="PANTHER" id="PTHR30616:SF2">
    <property type="entry name" value="PURINE NUCLEOSIDE PHOSPHORYLASE LACC1"/>
    <property type="match status" value="1"/>
</dbReference>